<dbReference type="InterPro" id="IPR023175">
    <property type="entry name" value="Vta1/CALS_N_sf"/>
</dbReference>
<evidence type="ECO:0000256" key="1">
    <source>
        <dbReference type="ARBA" id="ARBA00004308"/>
    </source>
</evidence>
<evidence type="ECO:0000313" key="4">
    <source>
        <dbReference type="EMBL" id="KAJ9552593.1"/>
    </source>
</evidence>
<dbReference type="GO" id="GO:0012505">
    <property type="term" value="C:endomembrane system"/>
    <property type="evidence" value="ECO:0007669"/>
    <property type="project" value="UniProtKB-SubCell"/>
</dbReference>
<dbReference type="AlphaFoldDB" id="A0AA38TLC7"/>
<reference evidence="4" key="1">
    <citation type="submission" date="2023-03" db="EMBL/GenBank/DDBJ databases">
        <title>Chromosome-scale reference genome and RAD-based genetic map of yellow starthistle (Centaurea solstitialis) reveal putative structural variation and QTLs associated with invader traits.</title>
        <authorList>
            <person name="Reatini B."/>
            <person name="Cang F.A."/>
            <person name="Jiang Q."/>
            <person name="Mckibben M.T.W."/>
            <person name="Barker M.S."/>
            <person name="Rieseberg L.H."/>
            <person name="Dlugosch K.M."/>
        </authorList>
    </citation>
    <scope>NUCLEOTIDE SEQUENCE</scope>
    <source>
        <strain evidence="4">CAN-66</strain>
        <tissue evidence="4">Leaf</tissue>
    </source>
</reference>
<name>A0AA38TLC7_9ASTR</name>
<accession>A0AA38TLC7</accession>
<evidence type="ECO:0000259" key="3">
    <source>
        <dbReference type="Pfam" id="PF04652"/>
    </source>
</evidence>
<evidence type="ECO:0000313" key="5">
    <source>
        <dbReference type="Proteomes" id="UP001172457"/>
    </source>
</evidence>
<proteinExistence type="predicted"/>
<keyword evidence="2" id="KW-0472">Membrane</keyword>
<feature type="domain" description="Vta1/callose synthase N-terminal" evidence="3">
    <location>
        <begin position="19"/>
        <end position="80"/>
    </location>
</feature>
<dbReference type="EMBL" id="JARYMX010000004">
    <property type="protein sequence ID" value="KAJ9552593.1"/>
    <property type="molecule type" value="Genomic_DNA"/>
</dbReference>
<dbReference type="Proteomes" id="UP001172457">
    <property type="component" value="Chromosome 4"/>
</dbReference>
<dbReference type="Gene3D" id="1.25.40.270">
    <property type="entry name" value="Vacuolar protein sorting-associated protein vta1"/>
    <property type="match status" value="1"/>
</dbReference>
<gene>
    <name evidence="4" type="ORF">OSB04_016638</name>
</gene>
<comment type="subcellular location">
    <subcellularLocation>
        <location evidence="1">Endomembrane system</location>
    </subcellularLocation>
</comment>
<comment type="caution">
    <text evidence="4">The sequence shown here is derived from an EMBL/GenBank/DDBJ whole genome shotgun (WGS) entry which is preliminary data.</text>
</comment>
<organism evidence="4 5">
    <name type="scientific">Centaurea solstitialis</name>
    <name type="common">yellow star-thistle</name>
    <dbReference type="NCBI Taxonomy" id="347529"/>
    <lineage>
        <taxon>Eukaryota</taxon>
        <taxon>Viridiplantae</taxon>
        <taxon>Streptophyta</taxon>
        <taxon>Embryophyta</taxon>
        <taxon>Tracheophyta</taxon>
        <taxon>Spermatophyta</taxon>
        <taxon>Magnoliopsida</taxon>
        <taxon>eudicotyledons</taxon>
        <taxon>Gunneridae</taxon>
        <taxon>Pentapetalae</taxon>
        <taxon>asterids</taxon>
        <taxon>campanulids</taxon>
        <taxon>Asterales</taxon>
        <taxon>Asteraceae</taxon>
        <taxon>Carduoideae</taxon>
        <taxon>Cardueae</taxon>
        <taxon>Centaureinae</taxon>
        <taxon>Centaurea</taxon>
    </lineage>
</organism>
<dbReference type="InterPro" id="IPR039431">
    <property type="entry name" value="Vta1/CALS_N"/>
</dbReference>
<keyword evidence="5" id="KW-1185">Reference proteome</keyword>
<protein>
    <recommendedName>
        <fullName evidence="3">Vta1/callose synthase N-terminal domain-containing protein</fullName>
    </recommendedName>
</protein>
<dbReference type="Pfam" id="PF04652">
    <property type="entry name" value="Vta1"/>
    <property type="match status" value="1"/>
</dbReference>
<sequence>MFDREAMSGSGVVPSTLIDIAPILRVADDVETDNPFVAYLCRFSALEKAHYQDSKSSGPGVRLFKSALLRRLERNLTSNVSAHDHNQTASLLFITFEVLKESLQNKDIVFVDEIVNYAPDVASQLYDIVKKIQTSAHYKTLDLAMLSYPKILEPPREIVENRERDAPSETLQLEVLDSHEQAMLSSLEVRSSKIA</sequence>
<evidence type="ECO:0000256" key="2">
    <source>
        <dbReference type="ARBA" id="ARBA00023136"/>
    </source>
</evidence>